<reference evidence="3" key="1">
    <citation type="journal article" date="2012" name="Nat. Genet.">
        <title>Lifestyle transitions in plant pathogenic Colletotrichum fungi deciphered by genome and transcriptome analyses.</title>
        <authorList>
            <person name="O'Connell R.J."/>
            <person name="Thon M.R."/>
            <person name="Hacquard S."/>
            <person name="Amyotte S.G."/>
            <person name="Kleemann J."/>
            <person name="Torres M.F."/>
            <person name="Damm U."/>
            <person name="Buiate E.A."/>
            <person name="Epstein L."/>
            <person name="Alkan N."/>
            <person name="Altmueller J."/>
            <person name="Alvarado-Balderrama L."/>
            <person name="Bauser C.A."/>
            <person name="Becker C."/>
            <person name="Birren B.W."/>
            <person name="Chen Z."/>
            <person name="Choi J."/>
            <person name="Crouch J.A."/>
            <person name="Duvick J.P."/>
            <person name="Farman M.A."/>
            <person name="Gan P."/>
            <person name="Heiman D."/>
            <person name="Henrissat B."/>
            <person name="Howard R.J."/>
            <person name="Kabbage M."/>
            <person name="Koch C."/>
            <person name="Kracher B."/>
            <person name="Kubo Y."/>
            <person name="Law A.D."/>
            <person name="Lebrun M.-H."/>
            <person name="Lee Y.-H."/>
            <person name="Miyara I."/>
            <person name="Moore N."/>
            <person name="Neumann U."/>
            <person name="Nordstroem K."/>
            <person name="Panaccione D.G."/>
            <person name="Panstruga R."/>
            <person name="Place M."/>
            <person name="Proctor R.H."/>
            <person name="Prusky D."/>
            <person name="Rech G."/>
            <person name="Reinhardt R."/>
            <person name="Rollins J.A."/>
            <person name="Rounsley S."/>
            <person name="Schardl C.L."/>
            <person name="Schwartz D.C."/>
            <person name="Shenoy N."/>
            <person name="Shirasu K."/>
            <person name="Sikhakolli U.R."/>
            <person name="Stueber K."/>
            <person name="Sukno S.A."/>
            <person name="Sweigard J.A."/>
            <person name="Takano Y."/>
            <person name="Takahara H."/>
            <person name="Trail F."/>
            <person name="van der Does H.C."/>
            <person name="Voll L.M."/>
            <person name="Will I."/>
            <person name="Young S."/>
            <person name="Zeng Q."/>
            <person name="Zhang J."/>
            <person name="Zhou S."/>
            <person name="Dickman M.B."/>
            <person name="Schulze-Lefert P."/>
            <person name="Ver Loren van Themaat E."/>
            <person name="Ma L.-J."/>
            <person name="Vaillancourt L.J."/>
        </authorList>
    </citation>
    <scope>NUCLEOTIDE SEQUENCE [LARGE SCALE GENOMIC DNA]</scope>
    <source>
        <strain evidence="3">M1.001 / M2 / FGSC 10212</strain>
    </source>
</reference>
<evidence type="ECO:0000256" key="1">
    <source>
        <dbReference type="SAM" id="MobiDB-lite"/>
    </source>
</evidence>
<dbReference type="EMBL" id="GG697333">
    <property type="protein sequence ID" value="EFQ26074.1"/>
    <property type="molecule type" value="Genomic_DNA"/>
</dbReference>
<name>E3Q4Q9_COLGM</name>
<feature type="region of interest" description="Disordered" evidence="1">
    <location>
        <begin position="88"/>
        <end position="122"/>
    </location>
</feature>
<protein>
    <submittedName>
        <fullName evidence="2">Uncharacterized protein</fullName>
    </submittedName>
</protein>
<evidence type="ECO:0000313" key="2">
    <source>
        <dbReference type="EMBL" id="EFQ26074.1"/>
    </source>
</evidence>
<sequence>MMPAKPRPPIDAWGSQRLYTCASKAQEAAQAMARWVLGIGLLLIAQEQKFEHCKNIAHVGWVAVGRVLKGGVARRTSRPPPRCVKEQVRGVGALTGTGSGDCKASRGGHGGAGSSDDKKSSR</sequence>
<organism evidence="3">
    <name type="scientific">Colletotrichum graminicola (strain M1.001 / M2 / FGSC 10212)</name>
    <name type="common">Maize anthracnose fungus</name>
    <name type="synonym">Glomerella graminicola</name>
    <dbReference type="NCBI Taxonomy" id="645133"/>
    <lineage>
        <taxon>Eukaryota</taxon>
        <taxon>Fungi</taxon>
        <taxon>Dikarya</taxon>
        <taxon>Ascomycota</taxon>
        <taxon>Pezizomycotina</taxon>
        <taxon>Sordariomycetes</taxon>
        <taxon>Hypocreomycetidae</taxon>
        <taxon>Glomerellales</taxon>
        <taxon>Glomerellaceae</taxon>
        <taxon>Colletotrichum</taxon>
        <taxon>Colletotrichum graminicola species complex</taxon>
    </lineage>
</organism>
<dbReference type="AlphaFoldDB" id="E3Q4Q9"/>
<gene>
    <name evidence="2" type="ORF">GLRG_01218</name>
</gene>
<keyword evidence="3" id="KW-1185">Reference proteome</keyword>
<dbReference type="Proteomes" id="UP000008782">
    <property type="component" value="Unassembled WGS sequence"/>
</dbReference>
<dbReference type="HOGENOM" id="CLU_2026549_0_0_1"/>
<dbReference type="GeneID" id="24406583"/>
<dbReference type="VEuPathDB" id="FungiDB:GLRG_01218"/>
<proteinExistence type="predicted"/>
<accession>E3Q4Q9</accession>
<dbReference type="RefSeq" id="XP_008090094.1">
    <property type="nucleotide sequence ID" value="XM_008091903.1"/>
</dbReference>
<evidence type="ECO:0000313" key="3">
    <source>
        <dbReference type="Proteomes" id="UP000008782"/>
    </source>
</evidence>